<dbReference type="InterPro" id="IPR050417">
    <property type="entry name" value="Sugar_Epim/Isomerase"/>
</dbReference>
<evidence type="ECO:0000313" key="4">
    <source>
        <dbReference type="Proteomes" id="UP000037392"/>
    </source>
</evidence>
<keyword evidence="1" id="KW-0413">Isomerase</keyword>
<dbReference type="Gene3D" id="3.20.20.150">
    <property type="entry name" value="Divalent-metal-dependent TIM barrel enzymes"/>
    <property type="match status" value="1"/>
</dbReference>
<dbReference type="Proteomes" id="UP000037392">
    <property type="component" value="Unassembled WGS sequence"/>
</dbReference>
<evidence type="ECO:0000256" key="1">
    <source>
        <dbReference type="ARBA" id="ARBA00023235"/>
    </source>
</evidence>
<comment type="caution">
    <text evidence="3">The sequence shown here is derived from an EMBL/GenBank/DDBJ whole genome shotgun (WGS) entry which is preliminary data.</text>
</comment>
<name>A0A0J9EGH9_9FIRM</name>
<sequence>MRFGICTMPENLELMERLGYDYIEMSATKTMDLSPNQQEEARRILEASKVKCEVFNILFPKTMELIEGNTDEKALREYLHRAMALIRGFGAGIAVFGSGKCRRCPKQLSLREAYQKLVGIYRITGEVAGEYGVTVAIEPLSRRETNMINLMSEGAMLEADVGMDNIQLLSDYFHVMANHDSIESMEYIRHFCHVHIASGNGRRYPVSEEGEAYAAYFKTLKKIGYNGRISIEGKTDNMEKDAEKAIKLLRELEGKTYE</sequence>
<accession>A0A0J9EGH9</accession>
<dbReference type="GO" id="GO:0016853">
    <property type="term" value="F:isomerase activity"/>
    <property type="evidence" value="ECO:0007669"/>
    <property type="project" value="UniProtKB-KW"/>
</dbReference>
<reference evidence="3 4" key="1">
    <citation type="submission" date="2011-04" db="EMBL/GenBank/DDBJ databases">
        <title>The Genome Sequence of Clostridium citroniae WAL-19142.</title>
        <authorList>
            <consortium name="The Broad Institute Genome Sequencing Platform"/>
            <person name="Earl A."/>
            <person name="Ward D."/>
            <person name="Feldgarden M."/>
            <person name="Gevers D."/>
            <person name="Warren Y.A."/>
            <person name="Tyrrell K.L."/>
            <person name="Citron D.M."/>
            <person name="Goldstein E.J."/>
            <person name="Daigneault M."/>
            <person name="Allen-Vercoe E."/>
            <person name="Young S.K."/>
            <person name="Zeng Q."/>
            <person name="Gargeya S."/>
            <person name="Fitzgerald M."/>
            <person name="Haas B."/>
            <person name="Abouelleil A."/>
            <person name="Alvarado L."/>
            <person name="Arachchi H.M."/>
            <person name="Berlin A."/>
            <person name="Brown A."/>
            <person name="Chapman S.B."/>
            <person name="Chen Z."/>
            <person name="Dunbar C."/>
            <person name="Freedman E."/>
            <person name="Gearin G."/>
            <person name="Gellesch M."/>
            <person name="Goldberg J."/>
            <person name="Griggs A."/>
            <person name="Gujja S."/>
            <person name="Heilman E.R."/>
            <person name="Heiman D."/>
            <person name="Howarth C."/>
            <person name="Larson L."/>
            <person name="Lui A."/>
            <person name="MacDonald P.J."/>
            <person name="Mehta T."/>
            <person name="Montmayeur A."/>
            <person name="Murphy C."/>
            <person name="Neiman D."/>
            <person name="Pearson M."/>
            <person name="Priest M."/>
            <person name="Roberts A."/>
            <person name="Saif S."/>
            <person name="Shea T."/>
            <person name="Shenoy N."/>
            <person name="Sisk P."/>
            <person name="Stolte C."/>
            <person name="Sykes S."/>
            <person name="White J."/>
            <person name="Yandava C."/>
            <person name="Wortman J."/>
            <person name="Nusbaum C."/>
            <person name="Birren B."/>
        </authorList>
    </citation>
    <scope>NUCLEOTIDE SEQUENCE [LARGE SCALE GENOMIC DNA]</scope>
    <source>
        <strain evidence="3 4">WAL-19142</strain>
    </source>
</reference>
<dbReference type="AlphaFoldDB" id="A0A0J9EGH9"/>
<evidence type="ECO:0000259" key="2">
    <source>
        <dbReference type="Pfam" id="PF01261"/>
    </source>
</evidence>
<dbReference type="PATRIC" id="fig|742734.4.peg.5029"/>
<dbReference type="RefSeq" id="WP_048930837.1">
    <property type="nucleotide sequence ID" value="NZ_KQ235883.1"/>
</dbReference>
<dbReference type="SUPFAM" id="SSF51658">
    <property type="entry name" value="Xylose isomerase-like"/>
    <property type="match status" value="1"/>
</dbReference>
<dbReference type="PANTHER" id="PTHR43489:SF7">
    <property type="entry name" value="3-DEHYDRO-D-GULOSIDE 4-EPIMERASE-RELATED"/>
    <property type="match status" value="1"/>
</dbReference>
<evidence type="ECO:0000313" key="3">
    <source>
        <dbReference type="EMBL" id="KMW14665.1"/>
    </source>
</evidence>
<dbReference type="Pfam" id="PF01261">
    <property type="entry name" value="AP_endonuc_2"/>
    <property type="match status" value="1"/>
</dbReference>
<dbReference type="OrthoDB" id="9814946at2"/>
<dbReference type="PANTHER" id="PTHR43489">
    <property type="entry name" value="ISOMERASE"/>
    <property type="match status" value="1"/>
</dbReference>
<protein>
    <recommendedName>
        <fullName evidence="2">Xylose isomerase-like TIM barrel domain-containing protein</fullName>
    </recommendedName>
</protein>
<dbReference type="InterPro" id="IPR036237">
    <property type="entry name" value="Xyl_isomerase-like_sf"/>
</dbReference>
<feature type="domain" description="Xylose isomerase-like TIM barrel" evidence="2">
    <location>
        <begin position="13"/>
        <end position="251"/>
    </location>
</feature>
<dbReference type="GeneID" id="93164361"/>
<organism evidence="3 4">
    <name type="scientific">[Clostridium] citroniae WAL-19142</name>
    <dbReference type="NCBI Taxonomy" id="742734"/>
    <lineage>
        <taxon>Bacteria</taxon>
        <taxon>Bacillati</taxon>
        <taxon>Bacillota</taxon>
        <taxon>Clostridia</taxon>
        <taxon>Lachnospirales</taxon>
        <taxon>Lachnospiraceae</taxon>
        <taxon>Enterocloster</taxon>
    </lineage>
</organism>
<dbReference type="EMBL" id="ADLK01000036">
    <property type="protein sequence ID" value="KMW14665.1"/>
    <property type="molecule type" value="Genomic_DNA"/>
</dbReference>
<dbReference type="InterPro" id="IPR013022">
    <property type="entry name" value="Xyl_isomerase-like_TIM-brl"/>
</dbReference>
<proteinExistence type="predicted"/>
<gene>
    <name evidence="3" type="ORF">HMPREF9470_04695</name>
</gene>